<dbReference type="InterPro" id="IPR017923">
    <property type="entry name" value="TFIIS_N"/>
</dbReference>
<keyword evidence="6" id="KW-0508">mRNA splicing</keyword>
<comment type="subcellular location">
    <subcellularLocation>
        <location evidence="9">Nucleus</location>
    </subcellularLocation>
</comment>
<dbReference type="Proteomes" id="UP000076407">
    <property type="component" value="Unassembled WGS sequence"/>
</dbReference>
<accession>A0A904A3H6</accession>
<dbReference type="GO" id="GO:0005634">
    <property type="term" value="C:nucleus"/>
    <property type="evidence" value="ECO:0007669"/>
    <property type="project" value="UniProtKB-SubCell"/>
</dbReference>
<evidence type="ECO:0000256" key="5">
    <source>
        <dbReference type="ARBA" id="ARBA00023163"/>
    </source>
</evidence>
<keyword evidence="2" id="KW-0507">mRNA processing</keyword>
<comment type="similarity">
    <text evidence="8">Belongs to the IWS1 family.</text>
</comment>
<evidence type="ECO:0000313" key="11">
    <source>
        <dbReference type="EnsemblMetazoa" id="AQUA017569-PA"/>
    </source>
</evidence>
<dbReference type="AlphaFoldDB" id="A0A904A3H6"/>
<dbReference type="PANTHER" id="PTHR46010">
    <property type="entry name" value="PROTEIN IWS1 HOMOLOG"/>
    <property type="match status" value="1"/>
</dbReference>
<evidence type="ECO:0000259" key="10">
    <source>
        <dbReference type="PROSITE" id="PS51319"/>
    </source>
</evidence>
<protein>
    <recommendedName>
        <fullName evidence="10">TFIIS N-terminal domain-containing protein</fullName>
    </recommendedName>
</protein>
<dbReference type="GO" id="GO:0006397">
    <property type="term" value="P:mRNA processing"/>
    <property type="evidence" value="ECO:0007669"/>
    <property type="project" value="UniProtKB-KW"/>
</dbReference>
<organism evidence="11 12">
    <name type="scientific">Anopheles quadriannulatus</name>
    <name type="common">Mosquito</name>
    <dbReference type="NCBI Taxonomy" id="34691"/>
    <lineage>
        <taxon>Eukaryota</taxon>
        <taxon>Metazoa</taxon>
        <taxon>Ecdysozoa</taxon>
        <taxon>Arthropoda</taxon>
        <taxon>Hexapoda</taxon>
        <taxon>Insecta</taxon>
        <taxon>Pterygota</taxon>
        <taxon>Neoptera</taxon>
        <taxon>Endopterygota</taxon>
        <taxon>Diptera</taxon>
        <taxon>Nematocera</taxon>
        <taxon>Culicoidea</taxon>
        <taxon>Culicidae</taxon>
        <taxon>Anophelinae</taxon>
        <taxon>Anopheles</taxon>
    </lineage>
</organism>
<dbReference type="EnsemblMetazoa" id="AQUA017569-RA">
    <property type="protein sequence ID" value="AQUA017569-PA"/>
    <property type="gene ID" value="AQUA017569"/>
</dbReference>
<dbReference type="Gene3D" id="1.20.930.10">
    <property type="entry name" value="Conserved domain common to transcription factors TFIIS, elongin A, CRSP70"/>
    <property type="match status" value="1"/>
</dbReference>
<reference evidence="11" key="1">
    <citation type="submission" date="2022-10" db="UniProtKB">
        <authorList>
            <consortium name="EnsemblMetazoa"/>
        </authorList>
    </citation>
    <scope>IDENTIFICATION</scope>
    <source>
        <strain evidence="11">SANGQUA</strain>
    </source>
</reference>
<feature type="domain" description="TFIIS N-terminal" evidence="10">
    <location>
        <begin position="133"/>
        <end position="211"/>
    </location>
</feature>
<evidence type="ECO:0000256" key="8">
    <source>
        <dbReference type="ARBA" id="ARBA00037992"/>
    </source>
</evidence>
<keyword evidence="12" id="KW-1185">Reference proteome</keyword>
<dbReference type="GO" id="GO:0008380">
    <property type="term" value="P:RNA splicing"/>
    <property type="evidence" value="ECO:0007669"/>
    <property type="project" value="UniProtKB-KW"/>
</dbReference>
<evidence type="ECO:0000313" key="12">
    <source>
        <dbReference type="Proteomes" id="UP000076407"/>
    </source>
</evidence>
<evidence type="ECO:0000256" key="6">
    <source>
        <dbReference type="ARBA" id="ARBA00023187"/>
    </source>
</evidence>
<keyword evidence="3" id="KW-0509">mRNA transport</keyword>
<evidence type="ECO:0000256" key="2">
    <source>
        <dbReference type="ARBA" id="ARBA00022664"/>
    </source>
</evidence>
<keyword evidence="4" id="KW-0805">Transcription regulation</keyword>
<dbReference type="Pfam" id="PF08711">
    <property type="entry name" value="Med26"/>
    <property type="match status" value="1"/>
</dbReference>
<evidence type="ECO:0000256" key="1">
    <source>
        <dbReference type="ARBA" id="ARBA00022448"/>
    </source>
</evidence>
<evidence type="ECO:0000256" key="7">
    <source>
        <dbReference type="ARBA" id="ARBA00023242"/>
    </source>
</evidence>
<keyword evidence="1" id="KW-0813">Transport</keyword>
<evidence type="ECO:0000256" key="4">
    <source>
        <dbReference type="ARBA" id="ARBA00023015"/>
    </source>
</evidence>
<evidence type="ECO:0000256" key="9">
    <source>
        <dbReference type="PROSITE-ProRule" id="PRU00649"/>
    </source>
</evidence>
<proteinExistence type="inferred from homology"/>
<dbReference type="PANTHER" id="PTHR46010:SF1">
    <property type="entry name" value="PROTEIN IWS1 HOMOLOG"/>
    <property type="match status" value="1"/>
</dbReference>
<dbReference type="PROSITE" id="PS51319">
    <property type="entry name" value="TFIIS_N"/>
    <property type="match status" value="1"/>
</dbReference>
<dbReference type="InterPro" id="IPR035441">
    <property type="entry name" value="TFIIS/LEDGF_dom_sf"/>
</dbReference>
<dbReference type="InterPro" id="IPR051037">
    <property type="entry name" value="RNAPII_TF_IWS1"/>
</dbReference>
<name>A0A904A3H6_ANOQN</name>
<dbReference type="GO" id="GO:0016973">
    <property type="term" value="P:poly(A)+ mRNA export from nucleus"/>
    <property type="evidence" value="ECO:0007669"/>
    <property type="project" value="TreeGrafter"/>
</dbReference>
<keyword evidence="7 9" id="KW-0539">Nucleus</keyword>
<keyword evidence="5" id="KW-0804">Transcription</keyword>
<dbReference type="FunFam" id="1.20.930.10:FF:000001">
    <property type="entry name" value="IWS1, SUPT6H interacting protein"/>
    <property type="match status" value="1"/>
</dbReference>
<sequence>MDSVLNGKRKEITTTSKKRHVDGRQFCLHSSPEDTIQDCSPNKQLMTDFDLMMILKRKKNIYRLTDSDINVAKRNDDQILELLETMQQAADQDRQLNRANKPATKKIALLKHFLSQLIKKDLQLPLLEHNVLNVLADWISPLPSKALPCLQIRAGILKMLGEFPTIDKSYLKQSGIGKAVMYLYKHPDETNANRKRAGELIHGWFRTIYNVNTELKVMSSEERQQLEMKQMPAYKHKTMDSLPSAGSDQLDEALWLDKGERGTGHPGDRDWIGRARVPKPSDKAYVVRPKSKIDVDICTASKKQLNRYEKHLKMFNDQKRKSTLRPLVNLFNGSRNLGG</sequence>
<evidence type="ECO:0000256" key="3">
    <source>
        <dbReference type="ARBA" id="ARBA00022816"/>
    </source>
</evidence>
<dbReference type="SUPFAM" id="SSF47676">
    <property type="entry name" value="Conserved domain common to transcription factors TFIIS, elongin A, CRSP70"/>
    <property type="match status" value="1"/>
</dbReference>